<dbReference type="EMBL" id="DABASV010000172">
    <property type="protein sequence ID" value="HAH2370486.1"/>
    <property type="molecule type" value="Genomic_DNA"/>
</dbReference>
<feature type="non-terminal residue" evidence="1">
    <location>
        <position position="1"/>
    </location>
</feature>
<protein>
    <submittedName>
        <fullName evidence="1">Uncharacterized protein</fullName>
    </submittedName>
</protein>
<evidence type="ECO:0000313" key="1">
    <source>
        <dbReference type="EMBL" id="HAH2370486.1"/>
    </source>
</evidence>
<comment type="caution">
    <text evidence="1">The sequence shown here is derived from an EMBL/GenBank/DDBJ whole genome shotgun (WGS) entry which is preliminary data.</text>
</comment>
<organism evidence="1">
    <name type="scientific">Escherichia coli</name>
    <dbReference type="NCBI Taxonomy" id="562"/>
    <lineage>
        <taxon>Bacteria</taxon>
        <taxon>Pseudomonadati</taxon>
        <taxon>Pseudomonadota</taxon>
        <taxon>Gammaproteobacteria</taxon>
        <taxon>Enterobacterales</taxon>
        <taxon>Enterobacteriaceae</taxon>
        <taxon>Escherichia</taxon>
    </lineage>
</organism>
<proteinExistence type="predicted"/>
<reference evidence="1" key="1">
    <citation type="journal article" date="2018" name="Genome Biol.">
        <title>SKESA: strategic k-mer extension for scrupulous assemblies.</title>
        <authorList>
            <person name="Souvorov A."/>
            <person name="Agarwala R."/>
            <person name="Lipman D.J."/>
        </authorList>
    </citation>
    <scope>NUCLEOTIDE SEQUENCE</scope>
    <source>
        <strain evidence="1">EC00690</strain>
    </source>
</reference>
<accession>A0A776Q0Y0</accession>
<reference evidence="1" key="2">
    <citation type="submission" date="2019-11" db="EMBL/GenBank/DDBJ databases">
        <authorList>
            <consortium name="NCBI Pathogen Detection Project"/>
        </authorList>
    </citation>
    <scope>NUCLEOTIDE SEQUENCE</scope>
    <source>
        <strain evidence="1">EC00690</strain>
    </source>
</reference>
<gene>
    <name evidence="1" type="ORF">GII11_26645</name>
</gene>
<feature type="non-terminal residue" evidence="1">
    <location>
        <position position="129"/>
    </location>
</feature>
<name>A0A776Q0Y0_ECOLX</name>
<dbReference type="AlphaFoldDB" id="A0A776Q0Y0"/>
<sequence>SWIAGSERACLFSWYLLMQFIQNNRTKISADLLQKNKLYLKEEYLEGNAFPSDSSTQFRQILRVLDILSDKNLRDEWIIQTKDRWIRAFKSKSPFSYLLPENEHECIWTWNYLKGKNIALEKLASFPGS</sequence>